<sequence>MVKKHKGIKRNEALYPLSHHHTNALFIALKLKQAGTEKSRLSLEEVKKDAVSFFEPGGKKHFREEEEVLLTAYAQYASIDRSEIQEMLLEHVKIRAKFDTLNKSDTIDVSFMHDLGNLLESHIRKEERIIFPMIEKAVPEEKLRELASHFHENK</sequence>
<dbReference type="Proteomes" id="UP001519294">
    <property type="component" value="Unassembled WGS sequence"/>
</dbReference>
<protein>
    <submittedName>
        <fullName evidence="2">Hemerythrin-like domain-containing protein</fullName>
    </submittedName>
</protein>
<dbReference type="EMBL" id="JAGIKX010000028">
    <property type="protein sequence ID" value="MBP2258528.1"/>
    <property type="molecule type" value="Genomic_DNA"/>
</dbReference>
<evidence type="ECO:0000313" key="2">
    <source>
        <dbReference type="EMBL" id="MBP2258528.1"/>
    </source>
</evidence>
<reference evidence="2 3" key="1">
    <citation type="submission" date="2021-03" db="EMBL/GenBank/DDBJ databases">
        <title>Genomic Encyclopedia of Type Strains, Phase IV (KMG-IV): sequencing the most valuable type-strain genomes for metagenomic binning, comparative biology and taxonomic classification.</title>
        <authorList>
            <person name="Goeker M."/>
        </authorList>
    </citation>
    <scope>NUCLEOTIDE SEQUENCE [LARGE SCALE GENOMIC DNA]</scope>
    <source>
        <strain evidence="2 3">DSM 25790</strain>
    </source>
</reference>
<dbReference type="RefSeq" id="WP_226371466.1">
    <property type="nucleotide sequence ID" value="NZ_JAGIKX010000028.1"/>
</dbReference>
<comment type="caution">
    <text evidence="2">The sequence shown here is derived from an EMBL/GenBank/DDBJ whole genome shotgun (WGS) entry which is preliminary data.</text>
</comment>
<dbReference type="Gene3D" id="1.20.120.520">
    <property type="entry name" value="nmb1532 protein domain like"/>
    <property type="match status" value="1"/>
</dbReference>
<proteinExistence type="predicted"/>
<evidence type="ECO:0000259" key="1">
    <source>
        <dbReference type="Pfam" id="PF01814"/>
    </source>
</evidence>
<feature type="domain" description="Hemerythrin-like" evidence="1">
    <location>
        <begin position="19"/>
        <end position="134"/>
    </location>
</feature>
<keyword evidence="3" id="KW-1185">Reference proteome</keyword>
<name>A0ABS4SAK0_9BACI</name>
<organism evidence="2 3">
    <name type="scientific">Virgibacillus alimentarius</name>
    <dbReference type="NCBI Taxonomy" id="698769"/>
    <lineage>
        <taxon>Bacteria</taxon>
        <taxon>Bacillati</taxon>
        <taxon>Bacillota</taxon>
        <taxon>Bacilli</taxon>
        <taxon>Bacillales</taxon>
        <taxon>Bacillaceae</taxon>
        <taxon>Virgibacillus</taxon>
    </lineage>
</organism>
<accession>A0ABS4SAK0</accession>
<dbReference type="Pfam" id="PF01814">
    <property type="entry name" value="Hemerythrin"/>
    <property type="match status" value="1"/>
</dbReference>
<dbReference type="InterPro" id="IPR012312">
    <property type="entry name" value="Hemerythrin-like"/>
</dbReference>
<gene>
    <name evidence="2" type="ORF">J2Z81_002511</name>
</gene>
<evidence type="ECO:0000313" key="3">
    <source>
        <dbReference type="Proteomes" id="UP001519294"/>
    </source>
</evidence>